<sequence length="533" mass="58673">MSNPPSSSRSAAVPPPDEVFAELLRGARALLTVRHPLDAEITVSELLSTWQEMRTRDIDPDLIIGEGLLDYARRAATPAALALLTGVSTIGVSARHRLIARRGARELAARGIASPHWVTSPATVRPIKAYVSRSLFGDADELICVYRHETEEGAPSGEHALVTTIDHNLGGVLRDAWVSTKVDQLLRHGADQAARDPMMSFTSVSLGRAHTLLTSAIDRTARLVAATAADSPAFRPSRSVTQLLGFIRARARILPPEPPSRAVSWRRDRRATLAARFLASDAAADLSDSYAAGRCAEHIIDYGCDADFGRPMRVSPQKVEAFLLEWLPRRVLLLPEEQEAMPHVLAAWVRWAGPFQGLPEVAVHATVDAVWEATAAFSRSYWDPSSTFGLRREVLNRLLPDGDLSALPRRMFAFPLVTELAHDEFDPTTRSGRRALLRLDHFGSYDPPQKPRGRHSGAPKEPYRPLDRLDEEALDAHEELADRLWRGDPPNLWSAAQRLLDRGLSRSEVLDTLLVALSGADDEAALVKILDEL</sequence>
<dbReference type="eggNOG" id="COG3057">
    <property type="taxonomic scope" value="Bacteria"/>
</dbReference>
<gene>
    <name evidence="2" type="ordered locus">Tfu_2142</name>
</gene>
<protein>
    <submittedName>
        <fullName evidence="2">Uncharacterized protein</fullName>
    </submittedName>
</protein>
<dbReference type="RefSeq" id="WP_011292565.1">
    <property type="nucleotide sequence ID" value="NC_007333.1"/>
</dbReference>
<accession>Q47MZ4</accession>
<evidence type="ECO:0000313" key="2">
    <source>
        <dbReference type="EMBL" id="AAZ56175.1"/>
    </source>
</evidence>
<dbReference type="AlphaFoldDB" id="Q47MZ4"/>
<evidence type="ECO:0000256" key="1">
    <source>
        <dbReference type="SAM" id="MobiDB-lite"/>
    </source>
</evidence>
<organism evidence="2">
    <name type="scientific">Thermobifida fusca (strain YX)</name>
    <dbReference type="NCBI Taxonomy" id="269800"/>
    <lineage>
        <taxon>Bacteria</taxon>
        <taxon>Bacillati</taxon>
        <taxon>Actinomycetota</taxon>
        <taxon>Actinomycetes</taxon>
        <taxon>Streptosporangiales</taxon>
        <taxon>Nocardiopsidaceae</taxon>
        <taxon>Thermobifida</taxon>
    </lineage>
</organism>
<dbReference type="KEGG" id="tfu:Tfu_2142"/>
<dbReference type="STRING" id="269800.Tfu_2142"/>
<feature type="region of interest" description="Disordered" evidence="1">
    <location>
        <begin position="442"/>
        <end position="464"/>
    </location>
</feature>
<reference evidence="2" key="1">
    <citation type="submission" date="2005-07" db="EMBL/GenBank/DDBJ databases">
        <title>Complete sequence of Thermobifida fusca YX.</title>
        <authorList>
            <consortium name="US DOE Joint Genome Institute"/>
            <person name="Copeland A."/>
            <person name="Lucas S."/>
            <person name="Lapidus A."/>
            <person name="Barry K."/>
            <person name="Detter J.C."/>
            <person name="Glavina T."/>
            <person name="Hammon N."/>
            <person name="Israni S."/>
            <person name="Pitluck S."/>
            <person name="Di Bartolo G."/>
            <person name="Chain P."/>
            <person name="Schmutz J."/>
            <person name="Larimer F."/>
            <person name="Land M."/>
            <person name="Lykidis A."/>
            <person name="Richardson P."/>
        </authorList>
    </citation>
    <scope>NUCLEOTIDE SEQUENCE</scope>
    <source>
        <strain evidence="2">YX</strain>
    </source>
</reference>
<dbReference type="EMBL" id="CP000088">
    <property type="protein sequence ID" value="AAZ56175.1"/>
    <property type="molecule type" value="Genomic_DNA"/>
</dbReference>
<proteinExistence type="predicted"/>
<dbReference type="HOGENOM" id="CLU_510822_0_0_11"/>
<name>Q47MZ4_THEFY</name>